<dbReference type="Gene3D" id="2.130.10.10">
    <property type="entry name" value="YVTN repeat-like/Quinoprotein amine dehydrogenase"/>
    <property type="match status" value="1"/>
</dbReference>
<dbReference type="AlphaFoldDB" id="A0A645IEL4"/>
<dbReference type="InterPro" id="IPR015943">
    <property type="entry name" value="WD40/YVTN_repeat-like_dom_sf"/>
</dbReference>
<organism evidence="1">
    <name type="scientific">bioreactor metagenome</name>
    <dbReference type="NCBI Taxonomy" id="1076179"/>
    <lineage>
        <taxon>unclassified sequences</taxon>
        <taxon>metagenomes</taxon>
        <taxon>ecological metagenomes</taxon>
    </lineage>
</organism>
<protein>
    <submittedName>
        <fullName evidence="1">Uncharacterized protein</fullName>
    </submittedName>
</protein>
<gene>
    <name evidence="1" type="ORF">SDC9_196511</name>
</gene>
<name>A0A645IEL4_9ZZZZ</name>
<dbReference type="EMBL" id="VSSQ01111629">
    <property type="protein sequence ID" value="MPN48899.1"/>
    <property type="molecule type" value="Genomic_DNA"/>
</dbReference>
<comment type="caution">
    <text evidence="1">The sequence shown here is derived from an EMBL/GenBank/DDBJ whole genome shotgun (WGS) entry which is preliminary data.</text>
</comment>
<reference evidence="1" key="1">
    <citation type="submission" date="2019-08" db="EMBL/GenBank/DDBJ databases">
        <authorList>
            <person name="Kucharzyk K."/>
            <person name="Murdoch R.W."/>
            <person name="Higgins S."/>
            <person name="Loffler F."/>
        </authorList>
    </citation>
    <scope>NUCLEOTIDE SEQUENCE</scope>
</reference>
<proteinExistence type="predicted"/>
<evidence type="ECO:0000313" key="1">
    <source>
        <dbReference type="EMBL" id="MPN48899.1"/>
    </source>
</evidence>
<sequence>MPFLIISDSDTPVISPIGVGILKTDGHPMTNPLHPSWCVNDTYPNNEGIRELMIFNYDTQERFDLGQYKRLFAEPEMSLKQDFFRYIDKHILSTVSENLLSFTRSGLHCDLHPRWTYDGKDVVFDSIHEGTRQIYAINVDNIINSK</sequence>
<accession>A0A645IEL4</accession>